<keyword evidence="9" id="KW-1185">Reference proteome</keyword>
<organism evidence="8 9">
    <name type="scientific">Bifidobacterium jacchi</name>
    <dbReference type="NCBI Taxonomy" id="2490545"/>
    <lineage>
        <taxon>Bacteria</taxon>
        <taxon>Bacillati</taxon>
        <taxon>Actinomycetota</taxon>
        <taxon>Actinomycetes</taxon>
        <taxon>Bifidobacteriales</taxon>
        <taxon>Bifidobacteriaceae</taxon>
        <taxon>Bifidobacterium</taxon>
    </lineage>
</organism>
<dbReference type="Proteomes" id="UP000326336">
    <property type="component" value="Unassembled WGS sequence"/>
</dbReference>
<reference evidence="8 9" key="1">
    <citation type="journal article" date="2019" name="Int. J. Syst. Evol. Microbiol.">
        <title>Bifidobacterium jacchi sp. nov., isolated from the faeces of a baby common marmoset (Callithrix jacchus).</title>
        <authorList>
            <person name="Modesto M."/>
            <person name="Watanabe K."/>
            <person name="Arita M."/>
            <person name="Satti M."/>
            <person name="Oki K."/>
            <person name="Sciavilla P."/>
            <person name="Patavino C."/>
            <person name="Camma C."/>
            <person name="Michelini S."/>
            <person name="Sgorbati B."/>
            <person name="Mattarelli P."/>
        </authorList>
    </citation>
    <scope>NUCLEOTIDE SEQUENCE [LARGE SCALE GENOMIC DNA]</scope>
    <source>
        <strain evidence="8 9">MRM 9.3</strain>
    </source>
</reference>
<evidence type="ECO:0000256" key="2">
    <source>
        <dbReference type="ARBA" id="ARBA00022741"/>
    </source>
</evidence>
<evidence type="ECO:0000256" key="4">
    <source>
        <dbReference type="ARBA" id="ARBA00023004"/>
    </source>
</evidence>
<evidence type="ECO:0000256" key="5">
    <source>
        <dbReference type="ARBA" id="ARBA00023014"/>
    </source>
</evidence>
<feature type="domain" description="MIP18 family-like" evidence="7">
    <location>
        <begin position="29"/>
        <end position="103"/>
    </location>
</feature>
<accession>A0A5N5RCS7</accession>
<comment type="subunit">
    <text evidence="6">Homodimer.</text>
</comment>
<keyword evidence="6" id="KW-0378">Hydrolase</keyword>
<dbReference type="OrthoDB" id="9809679at2"/>
<dbReference type="AlphaFoldDB" id="A0A5N5RCS7"/>
<sequence length="393" mass="42330">MPRDRTLVWYRQNRRTTMTADTTDTQRIEAAVYDRLSRVIDPELGRSVTDLGMIAAIHATPAGAPGAADAFDVTVQVELTVPGCPLSETITNQINGAVTSYPNATLTPHIEVTSMSRDKLADLVADLKAERRQNPFTKPSVKTRIFAIASGKGGVGKSSLTANLAATFAALGYDTAAIDADIYGFSLPKLFGVHTQPTNLNGMLMPVTAWGVKLISIGMFAGADRAILWRGPRLQRSLEQFLSDVWWGEPDVLLLDLAPGTGDMAISVAQALPNAELVVVTTPQPSASDVAVRSGLVALQVPMKVRGVVENMSWYEHRGERLEIFGHGGGERVSEQLTEALGYDVPLMAQLPLEPELRETGEAGRPAVLDADGALRTDGIGRSFRSLAERLMR</sequence>
<dbReference type="InterPro" id="IPR027417">
    <property type="entry name" value="P-loop_NTPase"/>
</dbReference>
<dbReference type="CDD" id="cd02037">
    <property type="entry name" value="Mrp_NBP35"/>
    <property type="match status" value="1"/>
</dbReference>
<protein>
    <recommendedName>
        <fullName evidence="6">Iron-sulfur cluster carrier protein</fullName>
    </recommendedName>
</protein>
<evidence type="ECO:0000256" key="1">
    <source>
        <dbReference type="ARBA" id="ARBA00022723"/>
    </source>
</evidence>
<comment type="caution">
    <text evidence="8">The sequence shown here is derived from an EMBL/GenBank/DDBJ whole genome shotgun (WGS) entry which is preliminary data.</text>
</comment>
<evidence type="ECO:0000313" key="8">
    <source>
        <dbReference type="EMBL" id="KAB5604512.1"/>
    </source>
</evidence>
<evidence type="ECO:0000259" key="7">
    <source>
        <dbReference type="Pfam" id="PF01883"/>
    </source>
</evidence>
<dbReference type="Gene3D" id="3.40.50.300">
    <property type="entry name" value="P-loop containing nucleotide triphosphate hydrolases"/>
    <property type="match status" value="1"/>
</dbReference>
<dbReference type="GO" id="GO:0051539">
    <property type="term" value="F:4 iron, 4 sulfur cluster binding"/>
    <property type="evidence" value="ECO:0007669"/>
    <property type="project" value="TreeGrafter"/>
</dbReference>
<dbReference type="InterPro" id="IPR019591">
    <property type="entry name" value="Mrp/NBP35_ATP-bd"/>
</dbReference>
<evidence type="ECO:0000313" key="9">
    <source>
        <dbReference type="Proteomes" id="UP000326336"/>
    </source>
</evidence>
<dbReference type="GO" id="GO:0016226">
    <property type="term" value="P:iron-sulfur cluster assembly"/>
    <property type="evidence" value="ECO:0007669"/>
    <property type="project" value="InterPro"/>
</dbReference>
<proteinExistence type="inferred from homology"/>
<dbReference type="InterPro" id="IPR002744">
    <property type="entry name" value="MIP18-like"/>
</dbReference>
<keyword evidence="4 6" id="KW-0408">Iron</keyword>
<dbReference type="InterPro" id="IPR044304">
    <property type="entry name" value="NUBPL-like"/>
</dbReference>
<dbReference type="EMBL" id="RQSP01000059">
    <property type="protein sequence ID" value="KAB5604512.1"/>
    <property type="molecule type" value="Genomic_DNA"/>
</dbReference>
<dbReference type="Gene3D" id="3.30.300.130">
    <property type="entry name" value="Fe-S cluster assembly (FSCA)"/>
    <property type="match status" value="1"/>
</dbReference>
<keyword evidence="5 6" id="KW-0411">Iron-sulfur</keyword>
<keyword evidence="1 6" id="KW-0479">Metal-binding</keyword>
<name>A0A5N5RCS7_9BIFI</name>
<dbReference type="GO" id="GO:0046872">
    <property type="term" value="F:metal ion binding"/>
    <property type="evidence" value="ECO:0007669"/>
    <property type="project" value="UniProtKB-KW"/>
</dbReference>
<dbReference type="GO" id="GO:0140663">
    <property type="term" value="F:ATP-dependent FeS chaperone activity"/>
    <property type="evidence" value="ECO:0007669"/>
    <property type="project" value="InterPro"/>
</dbReference>
<dbReference type="InterPro" id="IPR034904">
    <property type="entry name" value="FSCA_dom_sf"/>
</dbReference>
<keyword evidence="3 6" id="KW-0067">ATP-binding</keyword>
<dbReference type="GO" id="GO:0005524">
    <property type="term" value="F:ATP binding"/>
    <property type="evidence" value="ECO:0007669"/>
    <property type="project" value="UniProtKB-UniRule"/>
</dbReference>
<gene>
    <name evidence="8" type="ORF">EHS19_09860</name>
</gene>
<comment type="function">
    <text evidence="6">Binds and transfers iron-sulfur (Fe-S) clusters to target apoproteins. Can hydrolyze ATP.</text>
</comment>
<dbReference type="PANTHER" id="PTHR42961">
    <property type="entry name" value="IRON-SULFUR PROTEIN NUBPL"/>
    <property type="match status" value="1"/>
</dbReference>
<comment type="similarity">
    <text evidence="6">Belongs to the Mrp/NBP35 ATP-binding proteins family.</text>
</comment>
<dbReference type="GO" id="GO:0016887">
    <property type="term" value="F:ATP hydrolysis activity"/>
    <property type="evidence" value="ECO:0007669"/>
    <property type="project" value="UniProtKB-UniRule"/>
</dbReference>
<dbReference type="HAMAP" id="MF_02040">
    <property type="entry name" value="Mrp_NBP35"/>
    <property type="match status" value="1"/>
</dbReference>
<evidence type="ECO:0000256" key="3">
    <source>
        <dbReference type="ARBA" id="ARBA00022840"/>
    </source>
</evidence>
<dbReference type="SUPFAM" id="SSF52540">
    <property type="entry name" value="P-loop containing nucleoside triphosphate hydrolases"/>
    <property type="match status" value="1"/>
</dbReference>
<dbReference type="Pfam" id="PF01883">
    <property type="entry name" value="FeS_assembly_P"/>
    <property type="match status" value="1"/>
</dbReference>
<evidence type="ECO:0000256" key="6">
    <source>
        <dbReference type="HAMAP-Rule" id="MF_02040"/>
    </source>
</evidence>
<dbReference type="PANTHER" id="PTHR42961:SF2">
    <property type="entry name" value="IRON-SULFUR PROTEIN NUBPL"/>
    <property type="match status" value="1"/>
</dbReference>
<keyword evidence="2 6" id="KW-0547">Nucleotide-binding</keyword>
<dbReference type="Pfam" id="PF10609">
    <property type="entry name" value="ParA"/>
    <property type="match status" value="1"/>
</dbReference>
<dbReference type="SUPFAM" id="SSF117916">
    <property type="entry name" value="Fe-S cluster assembly (FSCA) domain-like"/>
    <property type="match status" value="1"/>
</dbReference>
<feature type="binding site" evidence="6">
    <location>
        <begin position="151"/>
        <end position="158"/>
    </location>
    <ligand>
        <name>ATP</name>
        <dbReference type="ChEBI" id="CHEBI:30616"/>
    </ligand>
</feature>
<dbReference type="InterPro" id="IPR033756">
    <property type="entry name" value="YlxH/NBP35"/>
</dbReference>